<sequence length="294" mass="31017">AGRGDLPADDGDSLPRLRAALGPDVLLGRHRHHQPVQRHTAGRREHRHLAVGRVQRGQPDAQPLLQPALPAALRDLRRGVPAHRGAARHRLEQPAGHRPQGAAGHAAVPPLLHRQGQRGPHRLLHRLRGAGVLRAEHPGPPGQLHPGQPAGDAAAHRAGVVLPSVLRHPARGAGQARRRDPDGRLHHDPVRAALARHQPDQVHALPAAGARRLAAVARVLLRADVLRREAAGRALGADRPDRHALLLRVFPGDPARARGQGAGLAVAGQHLHAGAAGRRAASGGRHGQADGEGV</sequence>
<feature type="region of interest" description="Disordered" evidence="1">
    <location>
        <begin position="275"/>
        <end position="294"/>
    </location>
</feature>
<reference evidence="2" key="1">
    <citation type="submission" date="2020-02" db="EMBL/GenBank/DDBJ databases">
        <authorList>
            <person name="Meier V. D."/>
        </authorList>
    </citation>
    <scope>NUCLEOTIDE SEQUENCE</scope>
    <source>
        <strain evidence="2">AVDCRST_MAG08</strain>
    </source>
</reference>
<organism evidence="2">
    <name type="scientific">uncultured Acetobacteraceae bacterium</name>
    <dbReference type="NCBI Taxonomy" id="169975"/>
    <lineage>
        <taxon>Bacteria</taxon>
        <taxon>Pseudomonadati</taxon>
        <taxon>Pseudomonadota</taxon>
        <taxon>Alphaproteobacteria</taxon>
        <taxon>Acetobacterales</taxon>
        <taxon>Acetobacteraceae</taxon>
        <taxon>environmental samples</taxon>
    </lineage>
</organism>
<accession>A0A6J4HUS0</accession>
<feature type="non-terminal residue" evidence="2">
    <location>
        <position position="1"/>
    </location>
</feature>
<name>A0A6J4HUS0_9PROT</name>
<keyword evidence="2" id="KW-0560">Oxidoreductase</keyword>
<proteinExistence type="predicted"/>
<dbReference type="EC" id="1.10.2.2" evidence="2"/>
<gene>
    <name evidence="2" type="ORF">AVDCRST_MAG08-1187</name>
</gene>
<evidence type="ECO:0000313" key="2">
    <source>
        <dbReference type="EMBL" id="CAA9232431.1"/>
    </source>
</evidence>
<protein>
    <submittedName>
        <fullName evidence="2">Ubiquinol-cytochrome C reductase, cytochrome B subunit</fullName>
        <ecNumber evidence="2">1.10.2.2</ecNumber>
    </submittedName>
</protein>
<feature type="non-terminal residue" evidence="2">
    <location>
        <position position="294"/>
    </location>
</feature>
<dbReference type="EMBL" id="CADCTG010000116">
    <property type="protein sequence ID" value="CAA9232431.1"/>
    <property type="molecule type" value="Genomic_DNA"/>
</dbReference>
<dbReference type="AlphaFoldDB" id="A0A6J4HUS0"/>
<dbReference type="GO" id="GO:0016491">
    <property type="term" value="F:oxidoreductase activity"/>
    <property type="evidence" value="ECO:0007669"/>
    <property type="project" value="UniProtKB-KW"/>
</dbReference>
<evidence type="ECO:0000256" key="1">
    <source>
        <dbReference type="SAM" id="MobiDB-lite"/>
    </source>
</evidence>
<feature type="compositionally biased region" description="Gly residues" evidence="1">
    <location>
        <begin position="284"/>
        <end position="294"/>
    </location>
</feature>